<dbReference type="OrthoDB" id="7575400at2"/>
<comment type="similarity">
    <text evidence="1">Belongs to the barstar family.</text>
</comment>
<gene>
    <name evidence="3" type="ORF">CYJ10_24525</name>
</gene>
<dbReference type="SUPFAM" id="SSF52038">
    <property type="entry name" value="Barstar-related"/>
    <property type="match status" value="1"/>
</dbReference>
<comment type="caution">
    <text evidence="3">The sequence shown here is derived from an EMBL/GenBank/DDBJ whole genome shotgun (WGS) entry which is preliminary data.</text>
</comment>
<accession>A0A2N5C6V2</accession>
<dbReference type="EMBL" id="PJRP01000014">
    <property type="protein sequence ID" value="PLP97955.1"/>
    <property type="molecule type" value="Genomic_DNA"/>
</dbReference>
<dbReference type="InterPro" id="IPR000468">
    <property type="entry name" value="Barstar"/>
</dbReference>
<reference evidence="3 4" key="1">
    <citation type="submission" date="2017-12" db="EMBL/GenBank/DDBJ databases">
        <title>Genome sequence of the active heterotrophic nitrifier-denitrifier, Cupriavidus pauculus UM1.</title>
        <authorList>
            <person name="Putonti C."/>
            <person name="Castignetti D."/>
        </authorList>
    </citation>
    <scope>NUCLEOTIDE SEQUENCE [LARGE SCALE GENOMIC DNA]</scope>
    <source>
        <strain evidence="3 4">UM1</strain>
    </source>
</reference>
<evidence type="ECO:0000313" key="4">
    <source>
        <dbReference type="Proteomes" id="UP000234341"/>
    </source>
</evidence>
<sequence length="95" mass="11155">MARHELVEIELGDIESVAQLHARLMVQLQFPDWYGKNWDAFWDAITALVEMPLVLRLKSWTEFERRFPGDAQTMANCLEDAVRQYPSFASRIERV</sequence>
<dbReference type="Pfam" id="PF01337">
    <property type="entry name" value="Barstar"/>
    <property type="match status" value="1"/>
</dbReference>
<dbReference type="InterPro" id="IPR035905">
    <property type="entry name" value="Barstar-like_sf"/>
</dbReference>
<name>A0A2N5C6V2_9BURK</name>
<dbReference type="RefSeq" id="WP_101684105.1">
    <property type="nucleotide sequence ID" value="NZ_PJRP01000014.1"/>
</dbReference>
<dbReference type="Gene3D" id="3.30.370.10">
    <property type="entry name" value="Barstar-like"/>
    <property type="match status" value="1"/>
</dbReference>
<proteinExistence type="inferred from homology"/>
<organism evidence="3 4">
    <name type="scientific">Cupriavidus pauculus</name>
    <dbReference type="NCBI Taxonomy" id="82633"/>
    <lineage>
        <taxon>Bacteria</taxon>
        <taxon>Pseudomonadati</taxon>
        <taxon>Pseudomonadota</taxon>
        <taxon>Betaproteobacteria</taxon>
        <taxon>Burkholderiales</taxon>
        <taxon>Burkholderiaceae</taxon>
        <taxon>Cupriavidus</taxon>
    </lineage>
</organism>
<evidence type="ECO:0000313" key="3">
    <source>
        <dbReference type="EMBL" id="PLP97955.1"/>
    </source>
</evidence>
<feature type="domain" description="Barstar (barnase inhibitor)" evidence="2">
    <location>
        <begin position="6"/>
        <end position="85"/>
    </location>
</feature>
<dbReference type="CDD" id="cd05140">
    <property type="entry name" value="Barstar_AU1054-like"/>
    <property type="match status" value="1"/>
</dbReference>
<evidence type="ECO:0000256" key="1">
    <source>
        <dbReference type="ARBA" id="ARBA00006845"/>
    </source>
</evidence>
<dbReference type="Proteomes" id="UP000234341">
    <property type="component" value="Unassembled WGS sequence"/>
</dbReference>
<dbReference type="AlphaFoldDB" id="A0A2N5C6V2"/>
<protein>
    <submittedName>
        <fullName evidence="3">Ribonuclease inhibitor</fullName>
    </submittedName>
</protein>
<evidence type="ECO:0000259" key="2">
    <source>
        <dbReference type="Pfam" id="PF01337"/>
    </source>
</evidence>